<dbReference type="InParanoid" id="G0NY31"/>
<feature type="compositionally biased region" description="Basic and acidic residues" evidence="1">
    <location>
        <begin position="227"/>
        <end position="257"/>
    </location>
</feature>
<feature type="compositionally biased region" description="Acidic residues" evidence="1">
    <location>
        <begin position="71"/>
        <end position="83"/>
    </location>
</feature>
<feature type="region of interest" description="Disordered" evidence="1">
    <location>
        <begin position="136"/>
        <end position="208"/>
    </location>
</feature>
<dbReference type="HOGENOM" id="CLU_1062595_0_0_1"/>
<proteinExistence type="predicted"/>
<dbReference type="PANTHER" id="PTHR46370:SF1">
    <property type="entry name" value="GPALPP MOTIFS-CONTAINING PROTEIN 1"/>
    <property type="match status" value="1"/>
</dbReference>
<accession>G0NY31</accession>
<reference evidence="4" key="1">
    <citation type="submission" date="2011-07" db="EMBL/GenBank/DDBJ databases">
        <authorList>
            <consortium name="Caenorhabditis brenneri Sequencing and Analysis Consortium"/>
            <person name="Wilson R.K."/>
        </authorList>
    </citation>
    <scope>NUCLEOTIDE SEQUENCE [LARGE SCALE GENOMIC DNA]</scope>
    <source>
        <strain evidence="4">PB2801</strain>
    </source>
</reference>
<dbReference type="OrthoDB" id="73491at2759"/>
<evidence type="ECO:0000259" key="2">
    <source>
        <dbReference type="Pfam" id="PF12572"/>
    </source>
</evidence>
<dbReference type="AlphaFoldDB" id="G0NY31"/>
<gene>
    <name evidence="3" type="ORF">CAEBREN_11018</name>
</gene>
<organism evidence="4">
    <name type="scientific">Caenorhabditis brenneri</name>
    <name type="common">Nematode worm</name>
    <dbReference type="NCBI Taxonomy" id="135651"/>
    <lineage>
        <taxon>Eukaryota</taxon>
        <taxon>Metazoa</taxon>
        <taxon>Ecdysozoa</taxon>
        <taxon>Nematoda</taxon>
        <taxon>Chromadorea</taxon>
        <taxon>Rhabditida</taxon>
        <taxon>Rhabditina</taxon>
        <taxon>Rhabditomorpha</taxon>
        <taxon>Rhabditoidea</taxon>
        <taxon>Rhabditidae</taxon>
        <taxon>Peloderinae</taxon>
        <taxon>Caenorhabditis</taxon>
    </lineage>
</organism>
<feature type="compositionally biased region" description="Basic and acidic residues" evidence="1">
    <location>
        <begin position="136"/>
        <end position="152"/>
    </location>
</feature>
<feature type="domain" description="DUF3752" evidence="2">
    <location>
        <begin position="147"/>
        <end position="277"/>
    </location>
</feature>
<feature type="region of interest" description="Disordered" evidence="1">
    <location>
        <begin position="227"/>
        <end position="266"/>
    </location>
</feature>
<dbReference type="STRING" id="135651.G0NY31"/>
<dbReference type="Proteomes" id="UP000008068">
    <property type="component" value="Unassembled WGS sequence"/>
</dbReference>
<name>G0NY31_CAEBE</name>
<keyword evidence="4" id="KW-1185">Reference proteome</keyword>
<dbReference type="FunCoup" id="G0NY31">
    <property type="interactions" value="3298"/>
</dbReference>
<evidence type="ECO:0000313" key="3">
    <source>
        <dbReference type="EMBL" id="EGT39914.1"/>
    </source>
</evidence>
<protein>
    <recommendedName>
        <fullName evidence="2">DUF3752 domain-containing protein</fullName>
    </recommendedName>
</protein>
<dbReference type="OMA" id="WMTSVPK"/>
<dbReference type="eggNOG" id="KOG4188">
    <property type="taxonomic scope" value="Eukaryota"/>
</dbReference>
<sequence>MSYGPQLPAWLTKNQNEDEDSKDEKEEEEDAPVTYGPVIPGMSGNSKEKEDEPNFYGPIIPKKVDSKEKEEDRDEQDDDEEDCNSYGPSIPANFRPQAGPLSYPDDSDEDIGPMPVSAGNEEKEAIERAYRMVMQKEAEEEEKNSQPKREEWMTSVPQKLGNFGLGARTFKKGTASERDSTWEDAPGAKKKRREEMRTAKSVGSAAADARQAAIVEQKTAGPSLLELHQKQREEKVKEVVPGERRPFDREKDMEVRGLKPGGSKEAVDRMKEFQGRFANSKEQRFL</sequence>
<feature type="compositionally biased region" description="Acidic residues" evidence="1">
    <location>
        <begin position="17"/>
        <end position="31"/>
    </location>
</feature>
<dbReference type="InterPro" id="IPR046331">
    <property type="entry name" value="GPAM1-like"/>
</dbReference>
<dbReference type="InterPro" id="IPR022226">
    <property type="entry name" value="DUF3752"/>
</dbReference>
<evidence type="ECO:0000313" key="4">
    <source>
        <dbReference type="Proteomes" id="UP000008068"/>
    </source>
</evidence>
<dbReference type="PANTHER" id="PTHR46370">
    <property type="entry name" value="GPALPP MOTIFS-CONTAINING PROTEIN 1"/>
    <property type="match status" value="1"/>
</dbReference>
<feature type="region of interest" description="Disordered" evidence="1">
    <location>
        <begin position="1"/>
        <end position="122"/>
    </location>
</feature>
<dbReference type="EMBL" id="GL379976">
    <property type="protein sequence ID" value="EGT39914.1"/>
    <property type="molecule type" value="Genomic_DNA"/>
</dbReference>
<evidence type="ECO:0000256" key="1">
    <source>
        <dbReference type="SAM" id="MobiDB-lite"/>
    </source>
</evidence>
<dbReference type="Pfam" id="PF12572">
    <property type="entry name" value="DUF3752"/>
    <property type="match status" value="1"/>
</dbReference>